<dbReference type="InterPro" id="IPR038765">
    <property type="entry name" value="Papain-like_cys_pep_sf"/>
</dbReference>
<dbReference type="InterPro" id="IPR003653">
    <property type="entry name" value="Peptidase_C48_C"/>
</dbReference>
<reference evidence="6" key="2">
    <citation type="submission" date="2018-05" db="EMBL/GenBank/DDBJ databases">
        <title>OpunRS2 (Oryza punctata Reference Sequence Version 2).</title>
        <authorList>
            <person name="Zhang J."/>
            <person name="Kudrna D."/>
            <person name="Lee S."/>
            <person name="Talag J."/>
            <person name="Welchert J."/>
            <person name="Wing R.A."/>
        </authorList>
    </citation>
    <scope>NUCLEOTIDE SEQUENCE [LARGE SCALE GENOMIC DNA]</scope>
</reference>
<name>A0A0E0LYY4_ORYPU</name>
<keyword evidence="3" id="KW-0378">Hydrolase</keyword>
<keyword evidence="2" id="KW-0645">Protease</keyword>
<proteinExistence type="inferred from homology"/>
<evidence type="ECO:0000259" key="5">
    <source>
        <dbReference type="Pfam" id="PF02902"/>
    </source>
</evidence>
<comment type="similarity">
    <text evidence="1">Belongs to the peptidase C48 family.</text>
</comment>
<evidence type="ECO:0000313" key="7">
    <source>
        <dbReference type="Proteomes" id="UP000026962"/>
    </source>
</evidence>
<sequence length="595" mass="67268">MDTRLKYKFSEDGRGLRVCEAISRMLQEETEAKFTISFMMVALAIFLAPRTTLSVNRDYLTAISNVKHIKDMNWCDHIVDFLMEGIREFRVNTKKNINVRGCVHILNVIFTDFVANISVVMLKDIENTIYYKTTNIDADSQDAQQEGHDTAKGSVEGMLKMQDDQPQAFNELLTNIVEKLKFRRAKVMQQVESILDESDKQIIYEFHIEIANLTGGKGTTSLSEGAVAAAACDRTGRGSEMCDKYGSAAIGAATAHNASNIEHYTNDGPTGVAEGDEKAGSDELKIPDTTNMRVMEMLMMDFVVEQIALMSGLKKTKEMVELEMEMRREASTARIMDIKNSRPADITVPPLTKPIEGGERFPDPVTVPPISKHRAKRCKTSHTTSDAIAGLRKGTHVKDPIKKLYHEHVLCTLKGKPTDTKVSILGTYVTEEEFRSPLQPSGRVGSNFMLMCYMAMMADWESKSKIILDPVAVTQLILPIEECDVPRVRRIFSKFNIDKLDTISLPIVKNEHWFLFVINLKAKTVQIYDSLLKKKDSEKSHKPLWQNVSNNLVVAIDNKRDSPFGFGDDMLQYRIQLCHRLIHHRFNDLHPCRVI</sequence>
<evidence type="ECO:0000313" key="6">
    <source>
        <dbReference type="EnsemblPlants" id="OPUNC09G02370.1"/>
    </source>
</evidence>
<dbReference type="GO" id="GO:0008234">
    <property type="term" value="F:cysteine-type peptidase activity"/>
    <property type="evidence" value="ECO:0007669"/>
    <property type="project" value="InterPro"/>
</dbReference>
<dbReference type="GO" id="GO:0006508">
    <property type="term" value="P:proteolysis"/>
    <property type="evidence" value="ECO:0007669"/>
    <property type="project" value="UniProtKB-KW"/>
</dbReference>
<feature type="domain" description="Ubiquitin-like protease family profile" evidence="5">
    <location>
        <begin position="453"/>
        <end position="578"/>
    </location>
</feature>
<organism evidence="6">
    <name type="scientific">Oryza punctata</name>
    <name type="common">Red rice</name>
    <dbReference type="NCBI Taxonomy" id="4537"/>
    <lineage>
        <taxon>Eukaryota</taxon>
        <taxon>Viridiplantae</taxon>
        <taxon>Streptophyta</taxon>
        <taxon>Embryophyta</taxon>
        <taxon>Tracheophyta</taxon>
        <taxon>Spermatophyta</taxon>
        <taxon>Magnoliopsida</taxon>
        <taxon>Liliopsida</taxon>
        <taxon>Poales</taxon>
        <taxon>Poaceae</taxon>
        <taxon>BOP clade</taxon>
        <taxon>Oryzoideae</taxon>
        <taxon>Oryzeae</taxon>
        <taxon>Oryzinae</taxon>
        <taxon>Oryza</taxon>
    </lineage>
</organism>
<evidence type="ECO:0000256" key="2">
    <source>
        <dbReference type="ARBA" id="ARBA00022670"/>
    </source>
</evidence>
<dbReference type="HOGENOM" id="CLU_012363_0_0_1"/>
<dbReference type="eggNOG" id="ENOG502R78X">
    <property type="taxonomic scope" value="Eukaryota"/>
</dbReference>
<dbReference type="Proteomes" id="UP000026962">
    <property type="component" value="Chromosome 9"/>
</dbReference>
<keyword evidence="7" id="KW-1185">Reference proteome</keyword>
<evidence type="ECO:0000256" key="4">
    <source>
        <dbReference type="SAM" id="MobiDB-lite"/>
    </source>
</evidence>
<dbReference type="Pfam" id="PF02902">
    <property type="entry name" value="Peptidase_C48"/>
    <property type="match status" value="1"/>
</dbReference>
<dbReference type="SUPFAM" id="SSF54001">
    <property type="entry name" value="Cysteine proteinases"/>
    <property type="match status" value="1"/>
</dbReference>
<feature type="compositionally biased region" description="Basic residues" evidence="4">
    <location>
        <begin position="371"/>
        <end position="380"/>
    </location>
</feature>
<dbReference type="AlphaFoldDB" id="A0A0E0LYY4"/>
<evidence type="ECO:0000256" key="1">
    <source>
        <dbReference type="ARBA" id="ARBA00005234"/>
    </source>
</evidence>
<dbReference type="EnsemblPlants" id="OPUNC09G02370.1">
    <property type="protein sequence ID" value="OPUNC09G02370.1"/>
    <property type="gene ID" value="OPUNC09G02370"/>
</dbReference>
<dbReference type="STRING" id="4537.A0A0E0LYY4"/>
<dbReference type="PANTHER" id="PTHR34835:SF89">
    <property type="entry name" value="OS07G0283600 PROTEIN"/>
    <property type="match status" value="1"/>
</dbReference>
<protein>
    <recommendedName>
        <fullName evidence="5">Ubiquitin-like protease family profile domain-containing protein</fullName>
    </recommendedName>
</protein>
<dbReference type="Gene3D" id="3.40.395.10">
    <property type="entry name" value="Adenoviral Proteinase, Chain A"/>
    <property type="match status" value="1"/>
</dbReference>
<dbReference type="Gramene" id="OPUNC09G02370.1">
    <property type="protein sequence ID" value="OPUNC09G02370.1"/>
    <property type="gene ID" value="OPUNC09G02370"/>
</dbReference>
<dbReference type="PANTHER" id="PTHR34835">
    <property type="entry name" value="OS07G0283600 PROTEIN-RELATED"/>
    <property type="match status" value="1"/>
</dbReference>
<reference evidence="6" key="1">
    <citation type="submission" date="2015-04" db="UniProtKB">
        <authorList>
            <consortium name="EnsemblPlants"/>
        </authorList>
    </citation>
    <scope>IDENTIFICATION</scope>
</reference>
<accession>A0A0E0LYY4</accession>
<feature type="region of interest" description="Disordered" evidence="4">
    <location>
        <begin position="344"/>
        <end position="384"/>
    </location>
</feature>
<evidence type="ECO:0000256" key="3">
    <source>
        <dbReference type="ARBA" id="ARBA00022801"/>
    </source>
</evidence>